<dbReference type="SUPFAM" id="SSF50129">
    <property type="entry name" value="GroES-like"/>
    <property type="match status" value="1"/>
</dbReference>
<dbReference type="SUPFAM" id="SSF51735">
    <property type="entry name" value="NAD(P)-binding Rossmann-fold domains"/>
    <property type="match status" value="1"/>
</dbReference>
<dbReference type="Pfam" id="PF08240">
    <property type="entry name" value="ADH_N"/>
    <property type="match status" value="1"/>
</dbReference>
<sequence length="400" mass="43715">MLSLARSARQRHAQRVAYRAQRSFRAWVVDADKGKLKSREVKHFEHVRELPQPDPDATVTVDVKYSDLNYKDAMIFQGQHGVVRRFPLVPGIDCAGLVASSTSELWQRGDAVVLTGNKIGQHSDGGYSEQCRVQAEWLAPKPESLTLEESMIIGTAGFTAMQMVLELQDAGLQPGPAPVLVLGAAGGAGSMAVAILAQLGYKVVASSRRAESLSHSAGDEQSRDVIGALERNPKPLQDQRWSAVLDCAGSPSLGTALAQLQYQGACACIGVAGAQHVEASLYPFVLRGIRLIGVDATLPWNVPGYPGDVATWRRDREKRLEIWRRLDELKLHQAQCVCVCVSLVVFGQRVLLQEWLGWLDFGVAPRNHQNNHVTSTCSKMIQVARKLRTLARTLVKLSGA</sequence>
<accession>A0ABP0L7S2</accession>
<keyword evidence="3" id="KW-1185">Reference proteome</keyword>
<organism evidence="2 3">
    <name type="scientific">Durusdinium trenchii</name>
    <dbReference type="NCBI Taxonomy" id="1381693"/>
    <lineage>
        <taxon>Eukaryota</taxon>
        <taxon>Sar</taxon>
        <taxon>Alveolata</taxon>
        <taxon>Dinophyceae</taxon>
        <taxon>Suessiales</taxon>
        <taxon>Symbiodiniaceae</taxon>
        <taxon>Durusdinium</taxon>
    </lineage>
</organism>
<dbReference type="InterPro" id="IPR051397">
    <property type="entry name" value="Zn-ADH-like_protein"/>
</dbReference>
<gene>
    <name evidence="2" type="ORF">SCF082_LOCUS20936</name>
</gene>
<dbReference type="Proteomes" id="UP001642464">
    <property type="component" value="Unassembled WGS sequence"/>
</dbReference>
<dbReference type="PANTHER" id="PTHR43677:SF1">
    <property type="entry name" value="ACRYLYL-COA REDUCTASE ACUI-RELATED"/>
    <property type="match status" value="1"/>
</dbReference>
<dbReference type="Gene3D" id="3.40.50.720">
    <property type="entry name" value="NAD(P)-binding Rossmann-like Domain"/>
    <property type="match status" value="1"/>
</dbReference>
<evidence type="ECO:0000313" key="3">
    <source>
        <dbReference type="Proteomes" id="UP001642464"/>
    </source>
</evidence>
<protein>
    <submittedName>
        <fullName evidence="2">Acrylyl-CoA reductase AcuI (Acryloyl-coenzyme A reductase)</fullName>
    </submittedName>
</protein>
<evidence type="ECO:0000313" key="2">
    <source>
        <dbReference type="EMBL" id="CAK9034623.1"/>
    </source>
</evidence>
<dbReference type="InterPro" id="IPR036291">
    <property type="entry name" value="NAD(P)-bd_dom_sf"/>
</dbReference>
<feature type="domain" description="Enoyl reductase (ER)" evidence="1">
    <location>
        <begin position="37"/>
        <end position="345"/>
    </location>
</feature>
<reference evidence="2 3" key="1">
    <citation type="submission" date="2024-02" db="EMBL/GenBank/DDBJ databases">
        <authorList>
            <person name="Chen Y."/>
            <person name="Shah S."/>
            <person name="Dougan E. K."/>
            <person name="Thang M."/>
            <person name="Chan C."/>
        </authorList>
    </citation>
    <scope>NUCLEOTIDE SEQUENCE [LARGE SCALE GENOMIC DNA]</scope>
</reference>
<name>A0ABP0L7S2_9DINO</name>
<dbReference type="Gene3D" id="3.90.180.10">
    <property type="entry name" value="Medium-chain alcohol dehydrogenases, catalytic domain"/>
    <property type="match status" value="1"/>
</dbReference>
<dbReference type="InterPro" id="IPR011032">
    <property type="entry name" value="GroES-like_sf"/>
</dbReference>
<dbReference type="InterPro" id="IPR013154">
    <property type="entry name" value="ADH-like_N"/>
</dbReference>
<comment type="caution">
    <text evidence="2">The sequence shown here is derived from an EMBL/GenBank/DDBJ whole genome shotgun (WGS) entry which is preliminary data.</text>
</comment>
<dbReference type="PANTHER" id="PTHR43677">
    <property type="entry name" value="SHORT-CHAIN DEHYDROGENASE/REDUCTASE"/>
    <property type="match status" value="1"/>
</dbReference>
<dbReference type="SMART" id="SM00829">
    <property type="entry name" value="PKS_ER"/>
    <property type="match status" value="1"/>
</dbReference>
<dbReference type="EMBL" id="CAXAMM010014780">
    <property type="protein sequence ID" value="CAK9034623.1"/>
    <property type="molecule type" value="Genomic_DNA"/>
</dbReference>
<evidence type="ECO:0000259" key="1">
    <source>
        <dbReference type="SMART" id="SM00829"/>
    </source>
</evidence>
<proteinExistence type="predicted"/>
<dbReference type="InterPro" id="IPR020843">
    <property type="entry name" value="ER"/>
</dbReference>